<dbReference type="GO" id="GO:0009738">
    <property type="term" value="P:abscisic acid-activated signaling pathway"/>
    <property type="evidence" value="ECO:0007669"/>
    <property type="project" value="InterPro"/>
</dbReference>
<evidence type="ECO:0000259" key="6">
    <source>
        <dbReference type="PROSITE" id="PS50089"/>
    </source>
</evidence>
<keyword evidence="7" id="KW-0418">Kinase</keyword>
<protein>
    <submittedName>
        <fullName evidence="7">Non-specific serine/threonine protein kinase transcription factor C2H2 family</fullName>
        <ecNumber evidence="7">2.7.11.1</ecNumber>
    </submittedName>
</protein>
<dbReference type="Gramene" id="mRNA:HanXRQr2_Chr15g0694711">
    <property type="protein sequence ID" value="CDS:HanXRQr2_Chr15g0694711.1"/>
    <property type="gene ID" value="HanXRQr2_Chr15g0694711"/>
</dbReference>
<reference evidence="7" key="3">
    <citation type="submission" date="2020-06" db="EMBL/GenBank/DDBJ databases">
        <title>Helianthus annuus Genome sequencing and assembly Release 2.</title>
        <authorList>
            <person name="Gouzy J."/>
            <person name="Langlade N."/>
            <person name="Munos S."/>
        </authorList>
    </citation>
    <scope>NUCLEOTIDE SEQUENCE</scope>
    <source>
        <tissue evidence="7">Leaves</tissue>
    </source>
</reference>
<dbReference type="PROSITE" id="PS50089">
    <property type="entry name" value="ZF_RING_2"/>
    <property type="match status" value="1"/>
</dbReference>
<evidence type="ECO:0000256" key="1">
    <source>
        <dbReference type="ARBA" id="ARBA00022723"/>
    </source>
</evidence>
<feature type="domain" description="RING-type" evidence="6">
    <location>
        <begin position="6"/>
        <end position="53"/>
    </location>
</feature>
<dbReference type="AlphaFoldDB" id="A0A251S9M0"/>
<dbReference type="SUPFAM" id="SSF57850">
    <property type="entry name" value="RING/U-box"/>
    <property type="match status" value="1"/>
</dbReference>
<evidence type="ECO:0000313" key="8">
    <source>
        <dbReference type="EMBL" id="OTF95251.1"/>
    </source>
</evidence>
<evidence type="ECO:0000256" key="5">
    <source>
        <dbReference type="SAM" id="Phobius"/>
    </source>
</evidence>
<evidence type="ECO:0000256" key="3">
    <source>
        <dbReference type="ARBA" id="ARBA00022833"/>
    </source>
</evidence>
<dbReference type="EMBL" id="CM007904">
    <property type="protein sequence ID" value="OTF95251.1"/>
    <property type="molecule type" value="Genomic_DNA"/>
</dbReference>
<evidence type="ECO:0000256" key="2">
    <source>
        <dbReference type="ARBA" id="ARBA00022771"/>
    </source>
</evidence>
<keyword evidence="2 4" id="KW-0863">Zinc-finger</keyword>
<organism evidence="8 9">
    <name type="scientific">Helianthus annuus</name>
    <name type="common">Common sunflower</name>
    <dbReference type="NCBI Taxonomy" id="4232"/>
    <lineage>
        <taxon>Eukaryota</taxon>
        <taxon>Viridiplantae</taxon>
        <taxon>Streptophyta</taxon>
        <taxon>Embryophyta</taxon>
        <taxon>Tracheophyta</taxon>
        <taxon>Spermatophyta</taxon>
        <taxon>Magnoliopsida</taxon>
        <taxon>eudicotyledons</taxon>
        <taxon>Gunneridae</taxon>
        <taxon>Pentapetalae</taxon>
        <taxon>asterids</taxon>
        <taxon>campanulids</taxon>
        <taxon>Asterales</taxon>
        <taxon>Asteraceae</taxon>
        <taxon>Asteroideae</taxon>
        <taxon>Heliantheae alliance</taxon>
        <taxon>Heliantheae</taxon>
        <taxon>Helianthus</taxon>
    </lineage>
</organism>
<keyword evidence="1" id="KW-0479">Metal-binding</keyword>
<dbReference type="EC" id="2.7.11.1" evidence="7"/>
<dbReference type="InterPro" id="IPR011009">
    <property type="entry name" value="Kinase-like_dom_sf"/>
</dbReference>
<dbReference type="Proteomes" id="UP000215914">
    <property type="component" value="Chromosome 15"/>
</dbReference>
<keyword evidence="9" id="KW-1185">Reference proteome</keyword>
<dbReference type="EMBL" id="MNCJ02000330">
    <property type="protein sequence ID" value="KAF5764669.1"/>
    <property type="molecule type" value="Genomic_DNA"/>
</dbReference>
<dbReference type="SUPFAM" id="SSF56112">
    <property type="entry name" value="Protein kinase-like (PK-like)"/>
    <property type="match status" value="1"/>
</dbReference>
<reference evidence="7 9" key="1">
    <citation type="journal article" date="2017" name="Nature">
        <title>The sunflower genome provides insights into oil metabolism, flowering and Asterid evolution.</title>
        <authorList>
            <person name="Badouin H."/>
            <person name="Gouzy J."/>
            <person name="Grassa C.J."/>
            <person name="Murat F."/>
            <person name="Staton S.E."/>
            <person name="Cottret L."/>
            <person name="Lelandais-Briere C."/>
            <person name="Owens G.L."/>
            <person name="Carrere S."/>
            <person name="Mayjonade B."/>
            <person name="Legrand L."/>
            <person name="Gill N."/>
            <person name="Kane N.C."/>
            <person name="Bowers J.E."/>
            <person name="Hubner S."/>
            <person name="Bellec A."/>
            <person name="Berard A."/>
            <person name="Berges H."/>
            <person name="Blanchet N."/>
            <person name="Boniface M.C."/>
            <person name="Brunel D."/>
            <person name="Catrice O."/>
            <person name="Chaidir N."/>
            <person name="Claudel C."/>
            <person name="Donnadieu C."/>
            <person name="Faraut T."/>
            <person name="Fievet G."/>
            <person name="Helmstetter N."/>
            <person name="King M."/>
            <person name="Knapp S.J."/>
            <person name="Lai Z."/>
            <person name="Le Paslier M.C."/>
            <person name="Lippi Y."/>
            <person name="Lorenzon L."/>
            <person name="Mandel J.R."/>
            <person name="Marage G."/>
            <person name="Marchand G."/>
            <person name="Marquand E."/>
            <person name="Bret-Mestries E."/>
            <person name="Morien E."/>
            <person name="Nambeesan S."/>
            <person name="Nguyen T."/>
            <person name="Pegot-Espagnet P."/>
            <person name="Pouilly N."/>
            <person name="Raftis F."/>
            <person name="Sallet E."/>
            <person name="Schiex T."/>
            <person name="Thomas J."/>
            <person name="Vandecasteele C."/>
            <person name="Vares D."/>
            <person name="Vear F."/>
            <person name="Vautrin S."/>
            <person name="Crespi M."/>
            <person name="Mangin B."/>
            <person name="Burke J.M."/>
            <person name="Salse J."/>
            <person name="Munos S."/>
            <person name="Vincourt P."/>
            <person name="Rieseberg L.H."/>
            <person name="Langlade N.B."/>
        </authorList>
    </citation>
    <scope>NUCLEOTIDE SEQUENCE [LARGE SCALE GENOMIC DNA]</scope>
    <source>
        <strain evidence="9">cv. SF193</strain>
        <tissue evidence="7">Leaves</tissue>
    </source>
</reference>
<gene>
    <name evidence="8" type="ORF">HannXRQ_Chr15g0481051</name>
    <name evidence="7" type="ORF">HanXRQr2_Chr15g0694711</name>
</gene>
<dbReference type="InParanoid" id="A0A251S9M0"/>
<keyword evidence="5" id="KW-1133">Transmembrane helix</keyword>
<keyword evidence="5" id="KW-0812">Transmembrane</keyword>
<dbReference type="OMA" id="ETEMRSN"/>
<keyword evidence="7" id="KW-0723">Serine/threonine-protein kinase</keyword>
<keyword evidence="7" id="KW-0808">Transferase</keyword>
<dbReference type="PANTHER" id="PTHR46960:SF3">
    <property type="entry name" value="OS05G0392050 PROTEIN"/>
    <property type="match status" value="1"/>
</dbReference>
<dbReference type="GO" id="GO:0016567">
    <property type="term" value="P:protein ubiquitination"/>
    <property type="evidence" value="ECO:0007669"/>
    <property type="project" value="InterPro"/>
</dbReference>
<dbReference type="GO" id="GO:0004674">
    <property type="term" value="F:protein serine/threonine kinase activity"/>
    <property type="evidence" value="ECO:0007669"/>
    <property type="project" value="UniProtKB-KW"/>
</dbReference>
<evidence type="ECO:0000256" key="4">
    <source>
        <dbReference type="PROSITE-ProRule" id="PRU00175"/>
    </source>
</evidence>
<accession>A0A251S9M0</accession>
<keyword evidence="3" id="KW-0862">Zinc</keyword>
<dbReference type="STRING" id="4232.A0A251S9M0"/>
<dbReference type="Gene3D" id="3.30.40.10">
    <property type="entry name" value="Zinc/RING finger domain, C3HC4 (zinc finger)"/>
    <property type="match status" value="1"/>
</dbReference>
<evidence type="ECO:0000313" key="7">
    <source>
        <dbReference type="EMBL" id="KAF5764669.1"/>
    </source>
</evidence>
<dbReference type="InterPro" id="IPR001841">
    <property type="entry name" value="Znf_RING"/>
</dbReference>
<evidence type="ECO:0000313" key="9">
    <source>
        <dbReference type="Proteomes" id="UP000215914"/>
    </source>
</evidence>
<dbReference type="InterPro" id="IPR013083">
    <property type="entry name" value="Znf_RING/FYVE/PHD"/>
</dbReference>
<name>A0A251S9M0_HELAN</name>
<keyword evidence="5" id="KW-0472">Membrane</keyword>
<proteinExistence type="predicted"/>
<dbReference type="InterPro" id="IPR044584">
    <property type="entry name" value="KEG"/>
</dbReference>
<sequence>MKIPCCTVCETKYNEGDRCPLLLDCGHGICKHCLSRMLSSSSSDHSLSCRRCSHVSLVGNSLHSLRKNYTVLALISSSVNRYSTDNDTDDDDDQFTDRESRSCNGLVELGLGFHSLKLVKRLLFSEELGRNRGVGMWLGMVSGKTGRCRHRVAVKKVGGIGEGENVVRVESGLEELRRKAMWCRNVCRFHGVVKVDGCLGLVMDKCSGSVETEMRSNEGRLTLEQILRCVFVALLIMCLLEFLILSFMFKKCTFSLRIDIRVYKSYPI</sequence>
<dbReference type="PANTHER" id="PTHR46960">
    <property type="entry name" value="E3 UBIQUITIN-PROTEIN LIGASE KEG"/>
    <property type="match status" value="1"/>
</dbReference>
<dbReference type="GO" id="GO:0008270">
    <property type="term" value="F:zinc ion binding"/>
    <property type="evidence" value="ECO:0007669"/>
    <property type="project" value="UniProtKB-KW"/>
</dbReference>
<reference evidence="8" key="2">
    <citation type="submission" date="2017-02" db="EMBL/GenBank/DDBJ databases">
        <title>Sunflower complete genome.</title>
        <authorList>
            <person name="Langlade N."/>
            <person name="Munos S."/>
        </authorList>
    </citation>
    <scope>NUCLEOTIDE SEQUENCE [LARGE SCALE GENOMIC DNA]</scope>
    <source>
        <tissue evidence="8">Leaves</tissue>
    </source>
</reference>
<dbReference type="GO" id="GO:0006952">
    <property type="term" value="P:defense response"/>
    <property type="evidence" value="ECO:0007669"/>
    <property type="project" value="InterPro"/>
</dbReference>
<feature type="transmembrane region" description="Helical" evidence="5">
    <location>
        <begin position="230"/>
        <end position="249"/>
    </location>
</feature>
<dbReference type="PROSITE" id="PS00518">
    <property type="entry name" value="ZF_RING_1"/>
    <property type="match status" value="1"/>
</dbReference>
<dbReference type="InterPro" id="IPR017907">
    <property type="entry name" value="Znf_RING_CS"/>
</dbReference>
<dbReference type="GO" id="GO:0004842">
    <property type="term" value="F:ubiquitin-protein transferase activity"/>
    <property type="evidence" value="ECO:0007669"/>
    <property type="project" value="InterPro"/>
</dbReference>